<dbReference type="AlphaFoldDB" id="A0A6M5Y611"/>
<accession>A0A6M5Y611</accession>
<sequence length="125" mass="13092">MKSFLCLVGLIGLLTVSGVSYAQTTPASTPAADSTTLQSYVGTYTFNSGSPIQKFTVTTEKGELYGEADDFGKNRLVKQAGADTYKSTSSYGSIITFVRDAATRTITSLTLAAQGAELTAKKATP</sequence>
<gene>
    <name evidence="2" type="ORF">HNV11_11075</name>
</gene>
<evidence type="ECO:0000313" key="2">
    <source>
        <dbReference type="EMBL" id="QJW89878.1"/>
    </source>
</evidence>
<dbReference type="Proteomes" id="UP000502756">
    <property type="component" value="Chromosome"/>
</dbReference>
<keyword evidence="1" id="KW-0732">Signal</keyword>
<organism evidence="2 3">
    <name type="scientific">Spirosoma taeanense</name>
    <dbReference type="NCBI Taxonomy" id="2735870"/>
    <lineage>
        <taxon>Bacteria</taxon>
        <taxon>Pseudomonadati</taxon>
        <taxon>Bacteroidota</taxon>
        <taxon>Cytophagia</taxon>
        <taxon>Cytophagales</taxon>
        <taxon>Cytophagaceae</taxon>
        <taxon>Spirosoma</taxon>
    </lineage>
</organism>
<reference evidence="2 3" key="1">
    <citation type="submission" date="2020-05" db="EMBL/GenBank/DDBJ databases">
        <title>Genome sequencing of Spirosoma sp. TS118.</title>
        <authorList>
            <person name="Lee J.-H."/>
            <person name="Jeong S."/>
            <person name="Zhao L."/>
            <person name="Jung J.-H."/>
            <person name="Kim M.-K."/>
            <person name="Lim S."/>
        </authorList>
    </citation>
    <scope>NUCLEOTIDE SEQUENCE [LARGE SCALE GENOMIC DNA]</scope>
    <source>
        <strain evidence="2 3">TS118</strain>
    </source>
</reference>
<dbReference type="RefSeq" id="WP_171739722.1">
    <property type="nucleotide sequence ID" value="NZ_CP053435.1"/>
</dbReference>
<dbReference type="KEGG" id="stae:HNV11_11075"/>
<keyword evidence="3" id="KW-1185">Reference proteome</keyword>
<dbReference type="EMBL" id="CP053435">
    <property type="protein sequence ID" value="QJW89878.1"/>
    <property type="molecule type" value="Genomic_DNA"/>
</dbReference>
<evidence type="ECO:0000313" key="3">
    <source>
        <dbReference type="Proteomes" id="UP000502756"/>
    </source>
</evidence>
<feature type="signal peptide" evidence="1">
    <location>
        <begin position="1"/>
        <end position="22"/>
    </location>
</feature>
<protein>
    <submittedName>
        <fullName evidence="2">DUF3471 domain-containing protein</fullName>
    </submittedName>
</protein>
<name>A0A6M5Y611_9BACT</name>
<evidence type="ECO:0000256" key="1">
    <source>
        <dbReference type="SAM" id="SignalP"/>
    </source>
</evidence>
<feature type="chain" id="PRO_5026959917" evidence="1">
    <location>
        <begin position="23"/>
        <end position="125"/>
    </location>
</feature>
<proteinExistence type="predicted"/>